<evidence type="ECO:0000313" key="1">
    <source>
        <dbReference type="WBParaSite" id="ECPE_0001695301-mRNA-1"/>
    </source>
</evidence>
<sequence>LGLSSGPCMTAACCNACKNKVVLAEDQSGNGISGFEPVGVIIIDELGNVDECGAAAGDMELNSGPVEEMLVPPLLTELRVSTLSAIIIITR</sequence>
<proteinExistence type="predicted"/>
<accession>A0A183BCH5</accession>
<dbReference type="AlphaFoldDB" id="A0A183BCH5"/>
<dbReference type="WBParaSite" id="ECPE_0001695301-mRNA-1">
    <property type="protein sequence ID" value="ECPE_0001695301-mRNA-1"/>
    <property type="gene ID" value="ECPE_0001695301"/>
</dbReference>
<reference evidence="1" key="1">
    <citation type="submission" date="2016-06" db="UniProtKB">
        <authorList>
            <consortium name="WormBaseParasite"/>
        </authorList>
    </citation>
    <scope>IDENTIFICATION</scope>
</reference>
<protein>
    <submittedName>
        <fullName evidence="1">ATPase_AAA_core domain-containing protein</fullName>
    </submittedName>
</protein>
<organism evidence="1">
    <name type="scientific">Echinostoma caproni</name>
    <dbReference type="NCBI Taxonomy" id="27848"/>
    <lineage>
        <taxon>Eukaryota</taxon>
        <taxon>Metazoa</taxon>
        <taxon>Spiralia</taxon>
        <taxon>Lophotrochozoa</taxon>
        <taxon>Platyhelminthes</taxon>
        <taxon>Trematoda</taxon>
        <taxon>Digenea</taxon>
        <taxon>Plagiorchiida</taxon>
        <taxon>Echinostomata</taxon>
        <taxon>Echinostomatoidea</taxon>
        <taxon>Echinostomatidae</taxon>
        <taxon>Echinostoma</taxon>
    </lineage>
</organism>
<name>A0A183BCH5_9TREM</name>